<dbReference type="Proteomes" id="UP000295793">
    <property type="component" value="Unassembled WGS sequence"/>
</dbReference>
<dbReference type="OrthoDB" id="5520910at2"/>
<dbReference type="SUPFAM" id="SSF47175">
    <property type="entry name" value="Cytochromes"/>
    <property type="match status" value="1"/>
</dbReference>
<sequence>MRLITSFLILPAILMTSSLTLAHEGAEGVIQERMDLMSNFSKSVKTLSAMMKGNTAYDANIVRNEAGKIAASSGKHITGLFPENSLSVESEATLAIWKDWPAFERYAMDLEITAKGLVQAADNTGSSEAGGVNSLLGLTAAPGTPAAATMPLTVEALASMPAQEVFGKMTQNCSGCHKKFRMEKD</sequence>
<dbReference type="Pfam" id="PF01322">
    <property type="entry name" value="Cytochrom_C_2"/>
    <property type="match status" value="1"/>
</dbReference>
<feature type="chain" id="PRO_5020342287" evidence="1">
    <location>
        <begin position="23"/>
        <end position="185"/>
    </location>
</feature>
<reference evidence="2 3" key="1">
    <citation type="submission" date="2019-03" db="EMBL/GenBank/DDBJ databases">
        <title>Genomic Encyclopedia of Archaeal and Bacterial Type Strains, Phase II (KMG-II): from individual species to whole genera.</title>
        <authorList>
            <person name="Goeker M."/>
        </authorList>
    </citation>
    <scope>NUCLEOTIDE SEQUENCE [LARGE SCALE GENOMIC DNA]</scope>
    <source>
        <strain evidence="2 3">DSM 15388</strain>
    </source>
</reference>
<protein>
    <submittedName>
        <fullName evidence="2">Cytochrome c556</fullName>
    </submittedName>
</protein>
<evidence type="ECO:0000256" key="1">
    <source>
        <dbReference type="SAM" id="SignalP"/>
    </source>
</evidence>
<dbReference type="GO" id="GO:0005506">
    <property type="term" value="F:iron ion binding"/>
    <property type="evidence" value="ECO:0007669"/>
    <property type="project" value="InterPro"/>
</dbReference>
<name>A0A4R3HU72_9GAMM</name>
<dbReference type="RefSeq" id="WP_132703679.1">
    <property type="nucleotide sequence ID" value="NZ_SLZR01000022.1"/>
</dbReference>
<evidence type="ECO:0000313" key="3">
    <source>
        <dbReference type="Proteomes" id="UP000295793"/>
    </source>
</evidence>
<comment type="caution">
    <text evidence="2">The sequence shown here is derived from an EMBL/GenBank/DDBJ whole genome shotgun (WGS) entry which is preliminary data.</text>
</comment>
<evidence type="ECO:0000313" key="2">
    <source>
        <dbReference type="EMBL" id="TCS36766.1"/>
    </source>
</evidence>
<dbReference type="InterPro" id="IPR010980">
    <property type="entry name" value="Cyt_c/b562"/>
</dbReference>
<keyword evidence="1" id="KW-0732">Signal</keyword>
<proteinExistence type="predicted"/>
<dbReference type="EMBL" id="SLZR01000022">
    <property type="protein sequence ID" value="TCS36766.1"/>
    <property type="molecule type" value="Genomic_DNA"/>
</dbReference>
<organism evidence="2 3">
    <name type="scientific">Reinekea marinisedimentorum</name>
    <dbReference type="NCBI Taxonomy" id="230495"/>
    <lineage>
        <taxon>Bacteria</taxon>
        <taxon>Pseudomonadati</taxon>
        <taxon>Pseudomonadota</taxon>
        <taxon>Gammaproteobacteria</taxon>
        <taxon>Oceanospirillales</taxon>
        <taxon>Saccharospirillaceae</taxon>
        <taxon>Reinekea</taxon>
    </lineage>
</organism>
<gene>
    <name evidence="2" type="ORF">BCF53_12240</name>
</gene>
<feature type="signal peptide" evidence="1">
    <location>
        <begin position="1"/>
        <end position="22"/>
    </location>
</feature>
<dbReference type="GO" id="GO:0009055">
    <property type="term" value="F:electron transfer activity"/>
    <property type="evidence" value="ECO:0007669"/>
    <property type="project" value="InterPro"/>
</dbReference>
<dbReference type="PROSITE" id="PS51009">
    <property type="entry name" value="CYTCII"/>
    <property type="match status" value="1"/>
</dbReference>
<keyword evidence="3" id="KW-1185">Reference proteome</keyword>
<accession>A0A4R3HU72</accession>
<dbReference type="GO" id="GO:0020037">
    <property type="term" value="F:heme binding"/>
    <property type="evidence" value="ECO:0007669"/>
    <property type="project" value="InterPro"/>
</dbReference>
<dbReference type="InterPro" id="IPR002321">
    <property type="entry name" value="Cyt_c_II"/>
</dbReference>
<dbReference type="Gene3D" id="1.20.120.10">
    <property type="entry name" value="Cytochrome c/b562"/>
    <property type="match status" value="1"/>
</dbReference>
<dbReference type="AlphaFoldDB" id="A0A4R3HU72"/>
<dbReference type="GO" id="GO:0022900">
    <property type="term" value="P:electron transport chain"/>
    <property type="evidence" value="ECO:0007669"/>
    <property type="project" value="InterPro"/>
</dbReference>